<name>A0A4Y2WE25_ARAVE</name>
<reference evidence="2 3" key="1">
    <citation type="journal article" date="2019" name="Sci. Rep.">
        <title>Orb-weaving spider Araneus ventricosus genome elucidates the spidroin gene catalogue.</title>
        <authorList>
            <person name="Kono N."/>
            <person name="Nakamura H."/>
            <person name="Ohtoshi R."/>
            <person name="Moran D.A.P."/>
            <person name="Shinohara A."/>
            <person name="Yoshida Y."/>
            <person name="Fujiwara M."/>
            <person name="Mori M."/>
            <person name="Tomita M."/>
            <person name="Arakawa K."/>
        </authorList>
    </citation>
    <scope>NUCLEOTIDE SEQUENCE [LARGE SCALE GENOMIC DNA]</scope>
</reference>
<evidence type="ECO:0000313" key="3">
    <source>
        <dbReference type="Proteomes" id="UP000499080"/>
    </source>
</evidence>
<evidence type="ECO:0000313" key="2">
    <source>
        <dbReference type="EMBL" id="GBO34884.1"/>
    </source>
</evidence>
<dbReference type="EMBL" id="BGPR01058777">
    <property type="protein sequence ID" value="GBO34880.1"/>
    <property type="molecule type" value="Genomic_DNA"/>
</dbReference>
<proteinExistence type="predicted"/>
<dbReference type="AlphaFoldDB" id="A0A4Y2WE25"/>
<accession>A0A4Y2WE25</accession>
<dbReference type="EMBL" id="BGPR01058781">
    <property type="protein sequence ID" value="GBO34884.1"/>
    <property type="molecule type" value="Genomic_DNA"/>
</dbReference>
<sequence length="107" mass="12697">MESHYSRYVKIVFCCHGKWGPCGEHIHYQVLRPFKGKTDTLAVVTWECRSGTEAQLLLCRLPRPHSEDDSRMRTWQYKNNYCKIRIFLGGGDPCYCRRQLKCYSFQL</sequence>
<keyword evidence="3" id="KW-1185">Reference proteome</keyword>
<organism evidence="2 3">
    <name type="scientific">Araneus ventricosus</name>
    <name type="common">Orbweaver spider</name>
    <name type="synonym">Epeira ventricosa</name>
    <dbReference type="NCBI Taxonomy" id="182803"/>
    <lineage>
        <taxon>Eukaryota</taxon>
        <taxon>Metazoa</taxon>
        <taxon>Ecdysozoa</taxon>
        <taxon>Arthropoda</taxon>
        <taxon>Chelicerata</taxon>
        <taxon>Arachnida</taxon>
        <taxon>Araneae</taxon>
        <taxon>Araneomorphae</taxon>
        <taxon>Entelegynae</taxon>
        <taxon>Araneoidea</taxon>
        <taxon>Araneidae</taxon>
        <taxon>Araneus</taxon>
    </lineage>
</organism>
<gene>
    <name evidence="2" type="ORF">AVEN_173551_1</name>
    <name evidence="1" type="ORF">AVEN_60043_1</name>
</gene>
<dbReference type="Proteomes" id="UP000499080">
    <property type="component" value="Unassembled WGS sequence"/>
</dbReference>
<comment type="caution">
    <text evidence="2">The sequence shown here is derived from an EMBL/GenBank/DDBJ whole genome shotgun (WGS) entry which is preliminary data.</text>
</comment>
<protein>
    <submittedName>
        <fullName evidence="2">Uncharacterized protein</fullName>
    </submittedName>
</protein>
<evidence type="ECO:0000313" key="1">
    <source>
        <dbReference type="EMBL" id="GBO34880.1"/>
    </source>
</evidence>